<dbReference type="Proteomes" id="UP000601435">
    <property type="component" value="Unassembled WGS sequence"/>
</dbReference>
<protein>
    <submittedName>
        <fullName evidence="2">Uncharacterized protein</fullName>
    </submittedName>
</protein>
<reference evidence="2" key="1">
    <citation type="submission" date="2021-02" db="EMBL/GenBank/DDBJ databases">
        <authorList>
            <person name="Dougan E. K."/>
            <person name="Rhodes N."/>
            <person name="Thang M."/>
            <person name="Chan C."/>
        </authorList>
    </citation>
    <scope>NUCLEOTIDE SEQUENCE</scope>
</reference>
<name>A0A812YTK8_9DINO</name>
<feature type="non-terminal residue" evidence="2">
    <location>
        <position position="115"/>
    </location>
</feature>
<keyword evidence="3" id="KW-1185">Reference proteome</keyword>
<feature type="region of interest" description="Disordered" evidence="1">
    <location>
        <begin position="96"/>
        <end position="115"/>
    </location>
</feature>
<sequence>ADEASKNLALGFADGDVYNCTRYSSDAEWIRRVQGWPQEAIGWFQDFLQNRPGNAPPDGYLQDLSAGKRPGEGSTLMDLALASDAFRRTDPVADLQRNLQRQPELDRQRQTAEKR</sequence>
<accession>A0A812YTK8</accession>
<feature type="compositionally biased region" description="Basic and acidic residues" evidence="1">
    <location>
        <begin position="103"/>
        <end position="115"/>
    </location>
</feature>
<dbReference type="AlphaFoldDB" id="A0A812YTK8"/>
<dbReference type="EMBL" id="CAJNJA010043635">
    <property type="protein sequence ID" value="CAE7795473.1"/>
    <property type="molecule type" value="Genomic_DNA"/>
</dbReference>
<organism evidence="2 3">
    <name type="scientific">Symbiodinium necroappetens</name>
    <dbReference type="NCBI Taxonomy" id="1628268"/>
    <lineage>
        <taxon>Eukaryota</taxon>
        <taxon>Sar</taxon>
        <taxon>Alveolata</taxon>
        <taxon>Dinophyceae</taxon>
        <taxon>Suessiales</taxon>
        <taxon>Symbiodiniaceae</taxon>
        <taxon>Symbiodinium</taxon>
    </lineage>
</organism>
<evidence type="ECO:0000313" key="3">
    <source>
        <dbReference type="Proteomes" id="UP000601435"/>
    </source>
</evidence>
<evidence type="ECO:0000256" key="1">
    <source>
        <dbReference type="SAM" id="MobiDB-lite"/>
    </source>
</evidence>
<dbReference type="OrthoDB" id="431896at2759"/>
<evidence type="ECO:0000313" key="2">
    <source>
        <dbReference type="EMBL" id="CAE7795473.1"/>
    </source>
</evidence>
<gene>
    <name evidence="2" type="ORF">SNEC2469_LOCUS23414</name>
</gene>
<comment type="caution">
    <text evidence="2">The sequence shown here is derived from an EMBL/GenBank/DDBJ whole genome shotgun (WGS) entry which is preliminary data.</text>
</comment>
<proteinExistence type="predicted"/>